<keyword evidence="2" id="KW-0560">Oxidoreductase</keyword>
<evidence type="ECO:0000256" key="2">
    <source>
        <dbReference type="ARBA" id="ARBA00023002"/>
    </source>
</evidence>
<feature type="domain" description="NmrA-like" evidence="3">
    <location>
        <begin position="5"/>
        <end position="228"/>
    </location>
</feature>
<evidence type="ECO:0000256" key="1">
    <source>
        <dbReference type="ARBA" id="ARBA00022857"/>
    </source>
</evidence>
<dbReference type="InterPro" id="IPR036291">
    <property type="entry name" value="NAD(P)-bd_dom_sf"/>
</dbReference>
<keyword evidence="1" id="KW-0521">NADP</keyword>
<dbReference type="SUPFAM" id="SSF51735">
    <property type="entry name" value="NAD(P)-binding Rossmann-fold domains"/>
    <property type="match status" value="1"/>
</dbReference>
<comment type="caution">
    <text evidence="4">The sequence shown here is derived from an EMBL/GenBank/DDBJ whole genome shotgun (WGS) entry which is preliminary data.</text>
</comment>
<dbReference type="Proteomes" id="UP000813461">
    <property type="component" value="Unassembled WGS sequence"/>
</dbReference>
<dbReference type="InterPro" id="IPR051609">
    <property type="entry name" value="NmrA/Isoflavone_reductase-like"/>
</dbReference>
<gene>
    <name evidence="4" type="ORF">FB567DRAFT_524460</name>
</gene>
<dbReference type="CDD" id="cd05259">
    <property type="entry name" value="PCBER_SDR_a"/>
    <property type="match status" value="1"/>
</dbReference>
<organism evidence="4 5">
    <name type="scientific">Paraphoma chrysanthemicola</name>
    <dbReference type="NCBI Taxonomy" id="798071"/>
    <lineage>
        <taxon>Eukaryota</taxon>
        <taxon>Fungi</taxon>
        <taxon>Dikarya</taxon>
        <taxon>Ascomycota</taxon>
        <taxon>Pezizomycotina</taxon>
        <taxon>Dothideomycetes</taxon>
        <taxon>Pleosporomycetidae</taxon>
        <taxon>Pleosporales</taxon>
        <taxon>Pleosporineae</taxon>
        <taxon>Phaeosphaeriaceae</taxon>
        <taxon>Paraphoma</taxon>
    </lineage>
</organism>
<dbReference type="GO" id="GO:0016491">
    <property type="term" value="F:oxidoreductase activity"/>
    <property type="evidence" value="ECO:0007669"/>
    <property type="project" value="UniProtKB-KW"/>
</dbReference>
<dbReference type="InterPro" id="IPR045312">
    <property type="entry name" value="PCBER-like"/>
</dbReference>
<sequence length="302" mass="32269">MSLPTIGLAGATGNLGLPILSALLTAGYPVTVLSRIGGNSSKLTPHTNLTVKSVDFTSVPSLCEALEGVEVVVSCVATSAMGSQNPLIDACIAAGVRRFIPAEFGMDSQNPHAMQLPPCAMKVATQTYLREQSRLHTEFTWTTIANGLFLDWGIEVGFIIDVKKHTATLYNGGDVLFSATTLADIAKAVVGVVSNQRATADRVVYAHSACVTQNQLIQYVKDKDGKGWDVEVKSTDTVKQESFLELKKGDEGDADAAMLGFAVVGMFDEECGCNFERKLDNGMLGVNVLSADEVRRVVEKCM</sequence>
<dbReference type="Gene3D" id="3.90.25.10">
    <property type="entry name" value="UDP-galactose 4-epimerase, domain 1"/>
    <property type="match status" value="1"/>
</dbReference>
<dbReference type="EMBL" id="JAGMVJ010000008">
    <property type="protein sequence ID" value="KAH7088479.1"/>
    <property type="molecule type" value="Genomic_DNA"/>
</dbReference>
<dbReference type="Gene3D" id="3.40.50.720">
    <property type="entry name" value="NAD(P)-binding Rossmann-like Domain"/>
    <property type="match status" value="1"/>
</dbReference>
<evidence type="ECO:0000313" key="4">
    <source>
        <dbReference type="EMBL" id="KAH7088479.1"/>
    </source>
</evidence>
<evidence type="ECO:0000313" key="5">
    <source>
        <dbReference type="Proteomes" id="UP000813461"/>
    </source>
</evidence>
<dbReference type="AlphaFoldDB" id="A0A8K0VZA4"/>
<dbReference type="OrthoDB" id="9974981at2759"/>
<dbReference type="Pfam" id="PF05368">
    <property type="entry name" value="NmrA"/>
    <property type="match status" value="1"/>
</dbReference>
<proteinExistence type="predicted"/>
<reference evidence="4" key="1">
    <citation type="journal article" date="2021" name="Nat. Commun.">
        <title>Genetic determinants of endophytism in the Arabidopsis root mycobiome.</title>
        <authorList>
            <person name="Mesny F."/>
            <person name="Miyauchi S."/>
            <person name="Thiergart T."/>
            <person name="Pickel B."/>
            <person name="Atanasova L."/>
            <person name="Karlsson M."/>
            <person name="Huettel B."/>
            <person name="Barry K.W."/>
            <person name="Haridas S."/>
            <person name="Chen C."/>
            <person name="Bauer D."/>
            <person name="Andreopoulos W."/>
            <person name="Pangilinan J."/>
            <person name="LaButti K."/>
            <person name="Riley R."/>
            <person name="Lipzen A."/>
            <person name="Clum A."/>
            <person name="Drula E."/>
            <person name="Henrissat B."/>
            <person name="Kohler A."/>
            <person name="Grigoriev I.V."/>
            <person name="Martin F.M."/>
            <person name="Hacquard S."/>
        </authorList>
    </citation>
    <scope>NUCLEOTIDE SEQUENCE</scope>
    <source>
        <strain evidence="4">MPI-SDFR-AT-0120</strain>
    </source>
</reference>
<accession>A0A8K0VZA4</accession>
<dbReference type="InterPro" id="IPR008030">
    <property type="entry name" value="NmrA-like"/>
</dbReference>
<name>A0A8K0VZA4_9PLEO</name>
<dbReference type="PANTHER" id="PTHR47706:SF1">
    <property type="entry name" value="CIPA-LIKE, PUTATIVE (AFU_ORTHOLOGUE AFUA_1G12460)-RELATED"/>
    <property type="match status" value="1"/>
</dbReference>
<keyword evidence="5" id="KW-1185">Reference proteome</keyword>
<evidence type="ECO:0000259" key="3">
    <source>
        <dbReference type="Pfam" id="PF05368"/>
    </source>
</evidence>
<protein>
    <submittedName>
        <fullName evidence="4">Oxidoreductase CipA-like protein</fullName>
    </submittedName>
</protein>
<dbReference type="PANTHER" id="PTHR47706">
    <property type="entry name" value="NMRA-LIKE FAMILY PROTEIN"/>
    <property type="match status" value="1"/>
</dbReference>